<proteinExistence type="inferred from homology"/>
<dbReference type="InterPro" id="IPR007991">
    <property type="entry name" value="RNA_pol_I_trans_ini_fac_RRN3"/>
</dbReference>
<keyword evidence="2" id="KW-1185">Reference proteome</keyword>
<dbReference type="Proteomes" id="UP000694941">
    <property type="component" value="Unplaced"/>
</dbReference>
<evidence type="ECO:0000313" key="3">
    <source>
        <dbReference type="RefSeq" id="XP_013776109.1"/>
    </source>
</evidence>
<dbReference type="PANTHER" id="PTHR12790">
    <property type="entry name" value="TRANSCRIPTION INITIATION FACTOR IA RRN3"/>
    <property type="match status" value="1"/>
</dbReference>
<sequence>MNWTNRGVEFVEVYKELILNLVSAHTCYLRPVLKMLIQIFLKASLRTGEGKVEISTVTVEEQKMFDRAHVLLQEIINLVPLTPNILFPLLADSFPYMRKDPCSQVSYVKNILRMCGYLSVHRQKILGLLIDKVLNIDVHCPKDKIEEAEEEDHMDTENVFLMETDEQSPSSLSMNDPLANTLDIMMEDIFHFIDCVCGIQDGNKELNWETTKQLYKDFLVIFDKMILPTHASVHVQFILFYLCSLHPMISDGFLDYLWKKVQNPNTPSVIRQASACYIGSLLARATYISLSTVTACFDLMCGWIHSYIENLTGSSRLIVDTCLHGTFYAVCQAIFYVFAFRHKELIEMKNGLKYLRGLNLERIVTCRLNPLKVCMSAVVRNFANVARNYQLVYCYTIIERNNRSLIPVAASQVSGITQSVSFSKMETFFPFDPYLLKRSRKWITSLFRVYDGQVEENQSEHEEEDDFLTENISPSSTAVGVTPSSLSELMSYGISPGFKQILSPKQRIS</sequence>
<dbReference type="GeneID" id="106460898"/>
<comment type="similarity">
    <text evidence="1">Belongs to the RRN3 family.</text>
</comment>
<protein>
    <submittedName>
        <fullName evidence="3">RNA polymerase I-specific transcription initiation factor RRN3-like</fullName>
    </submittedName>
</protein>
<dbReference type="Pfam" id="PF05327">
    <property type="entry name" value="RRN3"/>
    <property type="match status" value="1"/>
</dbReference>
<dbReference type="PANTHER" id="PTHR12790:SF0">
    <property type="entry name" value="RNA POLYMERASE I-SPECIFIC TRANSCRIPTION INITIATION FACTOR RRN3-RELATED"/>
    <property type="match status" value="1"/>
</dbReference>
<gene>
    <name evidence="3" type="primary">LOC106460898</name>
</gene>
<name>A0ABM1B718_LIMPO</name>
<reference evidence="3" key="1">
    <citation type="submission" date="2025-08" db="UniProtKB">
        <authorList>
            <consortium name="RefSeq"/>
        </authorList>
    </citation>
    <scope>IDENTIFICATION</scope>
    <source>
        <tissue evidence="3">Muscle</tissue>
    </source>
</reference>
<organism evidence="2 3">
    <name type="scientific">Limulus polyphemus</name>
    <name type="common">Atlantic horseshoe crab</name>
    <dbReference type="NCBI Taxonomy" id="6850"/>
    <lineage>
        <taxon>Eukaryota</taxon>
        <taxon>Metazoa</taxon>
        <taxon>Ecdysozoa</taxon>
        <taxon>Arthropoda</taxon>
        <taxon>Chelicerata</taxon>
        <taxon>Merostomata</taxon>
        <taxon>Xiphosura</taxon>
        <taxon>Limulidae</taxon>
        <taxon>Limulus</taxon>
    </lineage>
</organism>
<accession>A0ABM1B718</accession>
<evidence type="ECO:0000313" key="2">
    <source>
        <dbReference type="Proteomes" id="UP000694941"/>
    </source>
</evidence>
<dbReference type="RefSeq" id="XP_013776109.1">
    <property type="nucleotide sequence ID" value="XM_013920655.1"/>
</dbReference>
<evidence type="ECO:0000256" key="1">
    <source>
        <dbReference type="ARBA" id="ARBA00010098"/>
    </source>
</evidence>